<dbReference type="PANTHER" id="PTHR34560">
    <property type="entry name" value="POLYKETIDE CYCLASE/DEHYDRASE/LIPID TRANSPORT SUPERFAMILY PROTEIN"/>
    <property type="match status" value="1"/>
</dbReference>
<evidence type="ECO:0000313" key="2">
    <source>
        <dbReference type="EMBL" id="KAG6580763.1"/>
    </source>
</evidence>
<accession>A0AAV6MEQ2</accession>
<evidence type="ECO:0008006" key="4">
    <source>
        <dbReference type="Google" id="ProtNLM"/>
    </source>
</evidence>
<sequence length="678" mass="77773">MLPTFSRIYCDIVKLSTHNSRIRNLDYSNRYSTTFYLSLPPHLYGILLRSALSVGEFYQEKKFKCNMEKRKRITQYRERLDKTLASTDLTTQESIKSLVSNQLRRLDSKHGTEGCNENVVARRTAEVSNFLDMLRSASSNGSSRASETAHSEWKTKHDDEEFRVMYREGPKGAPYHTLLVEGFVDGPVDVCLCTSWESELYKRWWPQFNLPSFKILTSKCLEKVRISEQIALVRVKVSWPLSTREIVVHYFLFEYFQDDLVVVLLNSISDLDSIDITTHGFTRHAIPDPEDVIRIDVVGGFAIQKVSDTRSYFRTIANMDMKLDFVPPSLINFVSRQLIGSGFRLYQKVVASMFKSDEDFMNALKDPLYTRINEALYGRNQQDKVLEENELSFQIDQTGMHHFQEVHLENSTEEPQENSMEDEKDHVIYDANEPTKTAMEINEIEEEEYIEIRHDEDEDRDKDAILGRSIAENCNLKDQRITKISPEVEKALKTLDDAIYMMRKRRSNTETKAASCLSDEKPPNIAKDTGKNSSTSEDSNVHPKVELSASLSKNKTTERTSNEPARTSSNHSSRRLGSSSSLSKDVNHNKIVPASPEQKILHLAPAEVNHTMSSFIKHGPTRNSNSNQSSDYHVKQPTGEHNGVDKISENTVERYIRNRKTRYWCFPGSPMGLKKGRS</sequence>
<dbReference type="AlphaFoldDB" id="A0AAV6MEQ2"/>
<dbReference type="EMBL" id="JAGKQH010000014">
    <property type="protein sequence ID" value="KAG6580763.1"/>
    <property type="molecule type" value="Genomic_DNA"/>
</dbReference>
<proteinExistence type="predicted"/>
<feature type="compositionally biased region" description="Polar residues" evidence="1">
    <location>
        <begin position="621"/>
        <end position="631"/>
    </location>
</feature>
<feature type="region of interest" description="Disordered" evidence="1">
    <location>
        <begin position="506"/>
        <end position="596"/>
    </location>
</feature>
<comment type="caution">
    <text evidence="2">The sequence shown here is derived from an EMBL/GenBank/DDBJ whole genome shotgun (WGS) entry which is preliminary data.</text>
</comment>
<evidence type="ECO:0000256" key="1">
    <source>
        <dbReference type="SAM" id="MobiDB-lite"/>
    </source>
</evidence>
<gene>
    <name evidence="2" type="ORF">SDJN03_20765</name>
</gene>
<feature type="region of interest" description="Disordered" evidence="1">
    <location>
        <begin position="615"/>
        <end position="647"/>
    </location>
</feature>
<keyword evidence="3" id="KW-1185">Reference proteome</keyword>
<feature type="compositionally biased region" description="Low complexity" evidence="1">
    <location>
        <begin position="568"/>
        <end position="583"/>
    </location>
</feature>
<protein>
    <recommendedName>
        <fullName evidence="4">START-2 domain protein</fullName>
    </recommendedName>
</protein>
<evidence type="ECO:0000313" key="3">
    <source>
        <dbReference type="Proteomes" id="UP000685013"/>
    </source>
</evidence>
<organism evidence="2 3">
    <name type="scientific">Cucurbita argyrosperma subsp. sororia</name>
    <dbReference type="NCBI Taxonomy" id="37648"/>
    <lineage>
        <taxon>Eukaryota</taxon>
        <taxon>Viridiplantae</taxon>
        <taxon>Streptophyta</taxon>
        <taxon>Embryophyta</taxon>
        <taxon>Tracheophyta</taxon>
        <taxon>Spermatophyta</taxon>
        <taxon>Magnoliopsida</taxon>
        <taxon>eudicotyledons</taxon>
        <taxon>Gunneridae</taxon>
        <taxon>Pentapetalae</taxon>
        <taxon>rosids</taxon>
        <taxon>fabids</taxon>
        <taxon>Cucurbitales</taxon>
        <taxon>Cucurbitaceae</taxon>
        <taxon>Cucurbiteae</taxon>
        <taxon>Cucurbita</taxon>
    </lineage>
</organism>
<reference evidence="2 3" key="1">
    <citation type="journal article" date="2021" name="Hortic Res">
        <title>The domestication of Cucurbita argyrosperma as revealed by the genome of its wild relative.</title>
        <authorList>
            <person name="Barrera-Redondo J."/>
            <person name="Sanchez-de la Vega G."/>
            <person name="Aguirre-Liguori J.A."/>
            <person name="Castellanos-Morales G."/>
            <person name="Gutierrez-Guerrero Y.T."/>
            <person name="Aguirre-Dugua X."/>
            <person name="Aguirre-Planter E."/>
            <person name="Tenaillon M.I."/>
            <person name="Lira-Saade R."/>
            <person name="Eguiarte L.E."/>
        </authorList>
    </citation>
    <scope>NUCLEOTIDE SEQUENCE [LARGE SCALE GENOMIC DNA]</scope>
    <source>
        <strain evidence="2">JBR-2021</strain>
    </source>
</reference>
<name>A0AAV6MEQ2_9ROSI</name>
<dbReference type="Proteomes" id="UP000685013">
    <property type="component" value="Chromosome 14"/>
</dbReference>
<feature type="non-terminal residue" evidence="2">
    <location>
        <position position="1"/>
    </location>
</feature>
<dbReference type="PANTHER" id="PTHR34560:SF1">
    <property type="entry name" value="START DOMAIN-CONTAINING PROTEIN"/>
    <property type="match status" value="1"/>
</dbReference>